<dbReference type="InterPro" id="IPR004046">
    <property type="entry name" value="GST_C"/>
</dbReference>
<dbReference type="Pfam" id="PF00043">
    <property type="entry name" value="GST_C"/>
    <property type="match status" value="1"/>
</dbReference>
<dbReference type="SUPFAM" id="SSF52833">
    <property type="entry name" value="Thioredoxin-like"/>
    <property type="match status" value="1"/>
</dbReference>
<keyword evidence="4" id="KW-0808">Transferase</keyword>
<dbReference type="InterPro" id="IPR036282">
    <property type="entry name" value="Glutathione-S-Trfase_C_sf"/>
</dbReference>
<name>A0A336LLB6_CULSO</name>
<organism evidence="9">
    <name type="scientific">Culicoides sonorensis</name>
    <name type="common">Biting midge</name>
    <dbReference type="NCBI Taxonomy" id="179676"/>
    <lineage>
        <taxon>Eukaryota</taxon>
        <taxon>Metazoa</taxon>
        <taxon>Ecdysozoa</taxon>
        <taxon>Arthropoda</taxon>
        <taxon>Hexapoda</taxon>
        <taxon>Insecta</taxon>
        <taxon>Pterygota</taxon>
        <taxon>Neoptera</taxon>
        <taxon>Endopterygota</taxon>
        <taxon>Diptera</taxon>
        <taxon>Nematocera</taxon>
        <taxon>Chironomoidea</taxon>
        <taxon>Ceratopogonidae</taxon>
        <taxon>Ceratopogoninae</taxon>
        <taxon>Culicoides</taxon>
        <taxon>Monoculicoides</taxon>
    </lineage>
</organism>
<dbReference type="InterPro" id="IPR004045">
    <property type="entry name" value="Glutathione_S-Trfase_N"/>
</dbReference>
<dbReference type="InterPro" id="IPR036249">
    <property type="entry name" value="Thioredoxin-like_sf"/>
</dbReference>
<proteinExistence type="inferred from homology"/>
<evidence type="ECO:0000256" key="4">
    <source>
        <dbReference type="ARBA" id="ARBA00022679"/>
    </source>
</evidence>
<dbReference type="OMA" id="DSREHWE"/>
<dbReference type="InterPro" id="IPR040079">
    <property type="entry name" value="Glutathione_S-Trfase"/>
</dbReference>
<dbReference type="SFLD" id="SFLDS00019">
    <property type="entry name" value="Glutathione_Transferase_(cytos"/>
    <property type="match status" value="1"/>
</dbReference>
<evidence type="ECO:0000256" key="2">
    <source>
        <dbReference type="ARBA" id="ARBA00011738"/>
    </source>
</evidence>
<feature type="domain" description="GST N-terminal" evidence="7">
    <location>
        <begin position="2"/>
        <end position="83"/>
    </location>
</feature>
<feature type="domain" description="GST C-terminal" evidence="8">
    <location>
        <begin position="89"/>
        <end position="213"/>
    </location>
</feature>
<dbReference type="Gene3D" id="1.20.1050.10">
    <property type="match status" value="1"/>
</dbReference>
<comment type="catalytic activity">
    <reaction evidence="6">
        <text>RX + glutathione = an S-substituted glutathione + a halide anion + H(+)</text>
        <dbReference type="Rhea" id="RHEA:16437"/>
        <dbReference type="ChEBI" id="CHEBI:15378"/>
        <dbReference type="ChEBI" id="CHEBI:16042"/>
        <dbReference type="ChEBI" id="CHEBI:17792"/>
        <dbReference type="ChEBI" id="CHEBI:57925"/>
        <dbReference type="ChEBI" id="CHEBI:90779"/>
        <dbReference type="EC" id="2.5.1.18"/>
    </reaction>
</comment>
<comment type="subunit">
    <text evidence="2">Homodimer.</text>
</comment>
<evidence type="ECO:0000256" key="6">
    <source>
        <dbReference type="ARBA" id="ARBA00047960"/>
    </source>
</evidence>
<dbReference type="AlphaFoldDB" id="A0A336LLB6"/>
<dbReference type="GO" id="GO:0004364">
    <property type="term" value="F:glutathione transferase activity"/>
    <property type="evidence" value="ECO:0007669"/>
    <property type="project" value="UniProtKB-EC"/>
</dbReference>
<evidence type="ECO:0000256" key="5">
    <source>
        <dbReference type="ARBA" id="ARBA00041523"/>
    </source>
</evidence>
<evidence type="ECO:0000259" key="8">
    <source>
        <dbReference type="PROSITE" id="PS50405"/>
    </source>
</evidence>
<reference evidence="9" key="1">
    <citation type="submission" date="2018-07" db="EMBL/GenBank/DDBJ databases">
        <authorList>
            <person name="Quirk P.G."/>
            <person name="Krulwich T.A."/>
        </authorList>
    </citation>
    <scope>NUCLEOTIDE SEQUENCE</scope>
</reference>
<evidence type="ECO:0000313" key="9">
    <source>
        <dbReference type="EMBL" id="SSX18832.1"/>
    </source>
</evidence>
<dbReference type="InterPro" id="IPR010987">
    <property type="entry name" value="Glutathione-S-Trfase_C-like"/>
</dbReference>
<dbReference type="PROSITE" id="PS50404">
    <property type="entry name" value="GST_NTER"/>
    <property type="match status" value="1"/>
</dbReference>
<dbReference type="PROSITE" id="PS50405">
    <property type="entry name" value="GST_CTER"/>
    <property type="match status" value="1"/>
</dbReference>
<comment type="similarity">
    <text evidence="1">Belongs to the GST superfamily. Theta family.</text>
</comment>
<sequence length="217" mass="24615">MGRVTIYHSKSSPVSRAVVFLIKYMKIDVELKALDLGSKEHHQDWYVKINPEKTVPTLVDGDFVLTESRAILAYLINSSGSDSTLYPKDAKKRGLIDSRLYFDAGILNVRSAHLARDVMYGEASEFDPRRKSAALSALNQLNDYLKGNKWVAGNELSIADFSIVACISVYFYFAPMENYPEIKRWYDQFKSFNGFEEFLEGAKIVGEKIKNNLSKGF</sequence>
<dbReference type="VEuPathDB" id="VectorBase:CSON010973"/>
<evidence type="ECO:0000256" key="3">
    <source>
        <dbReference type="ARBA" id="ARBA00012452"/>
    </source>
</evidence>
<dbReference type="EMBL" id="UFQT01000045">
    <property type="protein sequence ID" value="SSX18832.1"/>
    <property type="molecule type" value="Genomic_DNA"/>
</dbReference>
<dbReference type="SFLD" id="SFLDG00358">
    <property type="entry name" value="Main_(cytGST)"/>
    <property type="match status" value="1"/>
</dbReference>
<protein>
    <recommendedName>
        <fullName evidence="3">glutathione transferase</fullName>
        <ecNumber evidence="3">2.5.1.18</ecNumber>
    </recommendedName>
    <alternativeName>
        <fullName evidence="5">GST class-theta</fullName>
    </alternativeName>
</protein>
<accession>A0A336LLB6</accession>
<dbReference type="SFLD" id="SFLDG01153">
    <property type="entry name" value="Main.4:_Theta-like"/>
    <property type="match status" value="1"/>
</dbReference>
<evidence type="ECO:0000256" key="1">
    <source>
        <dbReference type="ARBA" id="ARBA00009899"/>
    </source>
</evidence>
<dbReference type="EC" id="2.5.1.18" evidence="3"/>
<gene>
    <name evidence="9" type="primary">CSON010973</name>
</gene>
<dbReference type="Pfam" id="PF02798">
    <property type="entry name" value="GST_N"/>
    <property type="match status" value="1"/>
</dbReference>
<dbReference type="PANTHER" id="PTHR43969:SF9">
    <property type="entry name" value="GLUTATHIONE S TRANSFERASE D10, ISOFORM A-RELATED"/>
    <property type="match status" value="1"/>
</dbReference>
<dbReference type="CDD" id="cd03177">
    <property type="entry name" value="GST_C_Delta_Epsilon"/>
    <property type="match status" value="1"/>
</dbReference>
<dbReference type="FunFam" id="1.20.1050.10:FF:000007">
    <property type="entry name" value="Glutathione S-transferase 1-1"/>
    <property type="match status" value="1"/>
</dbReference>
<dbReference type="PANTHER" id="PTHR43969">
    <property type="entry name" value="GLUTATHIONE S TRANSFERASE D10, ISOFORM A-RELATED"/>
    <property type="match status" value="1"/>
</dbReference>
<evidence type="ECO:0000259" key="7">
    <source>
        <dbReference type="PROSITE" id="PS50404"/>
    </source>
</evidence>
<dbReference type="Gene3D" id="3.40.30.10">
    <property type="entry name" value="Glutaredoxin"/>
    <property type="match status" value="1"/>
</dbReference>
<dbReference type="SUPFAM" id="SSF47616">
    <property type="entry name" value="GST C-terminal domain-like"/>
    <property type="match status" value="1"/>
</dbReference>
<dbReference type="GO" id="GO:0006749">
    <property type="term" value="P:glutathione metabolic process"/>
    <property type="evidence" value="ECO:0007669"/>
    <property type="project" value="TreeGrafter"/>
</dbReference>